<dbReference type="EMBL" id="KQ415027">
    <property type="protein sequence ID" value="KOC58925.1"/>
    <property type="molecule type" value="Genomic_DNA"/>
</dbReference>
<keyword evidence="2" id="KW-1185">Reference proteome</keyword>
<reference evidence="1 2" key="1">
    <citation type="submission" date="2015-07" db="EMBL/GenBank/DDBJ databases">
        <title>The genome of Habropoda laboriosa.</title>
        <authorList>
            <person name="Pan H."/>
            <person name="Kapheim K."/>
        </authorList>
    </citation>
    <scope>NUCLEOTIDE SEQUENCE [LARGE SCALE GENOMIC DNA]</scope>
    <source>
        <strain evidence="1">0110345459</strain>
    </source>
</reference>
<sequence length="357" mass="41955">MPEVIKVYITSDGRYVPPEGRFHYNHAKAIDTTYVIRAPYKHQKNYFSNKQRDFVKSQAYASFRQFVPIVPPSKPGIYKPIVTPLVLPGNTDLLEETYVPTWNIHYDWDSVYQPFDDYIVDNIAFFNSHEIITDYQGFLNKFQERSSRHIESHSTDKNQNLYPRIQRPALKDIGIKSRMASYQNVKSNTDNTIFGYPNLTRIPETGFTCNGRRGMFADVKTKCQYSCLENCFRKIALKENSRNSHKTVKIKRKNIIIIAIRVLLMANLKQYYYYKEQNYYIINVVKKCNLCENLIEELQSKTNIINGNCEKSYKESDISFNYDDINSNVQLNDINSNVQLQKIILYFISPTKTWRRP</sequence>
<evidence type="ECO:0000313" key="1">
    <source>
        <dbReference type="EMBL" id="KOC58925.1"/>
    </source>
</evidence>
<protein>
    <submittedName>
        <fullName evidence="1">Uncharacterized protein</fullName>
    </submittedName>
</protein>
<evidence type="ECO:0000313" key="2">
    <source>
        <dbReference type="Proteomes" id="UP000053825"/>
    </source>
</evidence>
<dbReference type="OrthoDB" id="10059269at2759"/>
<name>A0A0L7QK39_9HYME</name>
<accession>A0A0L7QK39</accession>
<dbReference type="AlphaFoldDB" id="A0A0L7QK39"/>
<organism evidence="1 2">
    <name type="scientific">Habropoda laboriosa</name>
    <dbReference type="NCBI Taxonomy" id="597456"/>
    <lineage>
        <taxon>Eukaryota</taxon>
        <taxon>Metazoa</taxon>
        <taxon>Ecdysozoa</taxon>
        <taxon>Arthropoda</taxon>
        <taxon>Hexapoda</taxon>
        <taxon>Insecta</taxon>
        <taxon>Pterygota</taxon>
        <taxon>Neoptera</taxon>
        <taxon>Endopterygota</taxon>
        <taxon>Hymenoptera</taxon>
        <taxon>Apocrita</taxon>
        <taxon>Aculeata</taxon>
        <taxon>Apoidea</taxon>
        <taxon>Anthophila</taxon>
        <taxon>Apidae</taxon>
        <taxon>Habropoda</taxon>
    </lineage>
</organism>
<gene>
    <name evidence="1" type="ORF">WH47_01206</name>
</gene>
<proteinExistence type="predicted"/>
<dbReference type="Proteomes" id="UP000053825">
    <property type="component" value="Unassembled WGS sequence"/>
</dbReference>